<evidence type="ECO:0000256" key="1">
    <source>
        <dbReference type="ARBA" id="ARBA00004141"/>
    </source>
</evidence>
<evidence type="ECO:0000313" key="6">
    <source>
        <dbReference type="EMBL" id="SEL73565.1"/>
    </source>
</evidence>
<reference evidence="7" key="1">
    <citation type="submission" date="2016-10" db="EMBL/GenBank/DDBJ databases">
        <authorList>
            <person name="Varghese N."/>
            <person name="Submissions S."/>
        </authorList>
    </citation>
    <scope>NUCLEOTIDE SEQUENCE [LARGE SCALE GENOMIC DNA]</scope>
    <source>
        <strain evidence="7">DSM 16471</strain>
    </source>
</reference>
<dbReference type="OrthoDB" id="1446062at2"/>
<evidence type="ECO:0000256" key="4">
    <source>
        <dbReference type="ARBA" id="ARBA00023136"/>
    </source>
</evidence>
<dbReference type="Proteomes" id="UP000198990">
    <property type="component" value="Unassembled WGS sequence"/>
</dbReference>
<evidence type="ECO:0000256" key="5">
    <source>
        <dbReference type="SAM" id="Phobius"/>
    </source>
</evidence>
<evidence type="ECO:0008006" key="8">
    <source>
        <dbReference type="Google" id="ProtNLM"/>
    </source>
</evidence>
<keyword evidence="7" id="KW-1185">Reference proteome</keyword>
<dbReference type="RefSeq" id="WP_091624618.1">
    <property type="nucleotide sequence ID" value="NZ_FNZN01000005.1"/>
</dbReference>
<dbReference type="STRING" id="228957.SAMN04488008_10552"/>
<dbReference type="EMBL" id="FNZN01000005">
    <property type="protein sequence ID" value="SEL73565.1"/>
    <property type="molecule type" value="Genomic_DNA"/>
</dbReference>
<organism evidence="6 7">
    <name type="scientific">Maribacter orientalis</name>
    <dbReference type="NCBI Taxonomy" id="228957"/>
    <lineage>
        <taxon>Bacteria</taxon>
        <taxon>Pseudomonadati</taxon>
        <taxon>Bacteroidota</taxon>
        <taxon>Flavobacteriia</taxon>
        <taxon>Flavobacteriales</taxon>
        <taxon>Flavobacteriaceae</taxon>
        <taxon>Maribacter</taxon>
    </lineage>
</organism>
<keyword evidence="2 5" id="KW-0812">Transmembrane</keyword>
<evidence type="ECO:0000256" key="3">
    <source>
        <dbReference type="ARBA" id="ARBA00022989"/>
    </source>
</evidence>
<feature type="transmembrane region" description="Helical" evidence="5">
    <location>
        <begin position="66"/>
        <end position="97"/>
    </location>
</feature>
<keyword evidence="4 5" id="KW-0472">Membrane</keyword>
<feature type="transmembrane region" description="Helical" evidence="5">
    <location>
        <begin position="25"/>
        <end position="45"/>
    </location>
</feature>
<proteinExistence type="predicted"/>
<comment type="subcellular location">
    <subcellularLocation>
        <location evidence="1">Membrane</location>
        <topology evidence="1">Multi-pass membrane protein</topology>
    </subcellularLocation>
</comment>
<accession>A0A1H7SM36</accession>
<dbReference type="InterPro" id="IPR019109">
    <property type="entry name" value="MamF_MmsF"/>
</dbReference>
<sequence>MELVNNSVTLREDRNLLVMTHLSQYLDFITGFGGLLVPLVIWLTTKDSVVGMEEHGKSVINFQLTLILYLIIGIPGILFFGLGILLLILAGVLSIVMPVVNAVKASNGESPSYFGTIRFIS</sequence>
<evidence type="ECO:0000256" key="2">
    <source>
        <dbReference type="ARBA" id="ARBA00022692"/>
    </source>
</evidence>
<gene>
    <name evidence="6" type="ORF">SAMN04488008_10552</name>
</gene>
<dbReference type="AlphaFoldDB" id="A0A1H7SM36"/>
<evidence type="ECO:0000313" key="7">
    <source>
        <dbReference type="Proteomes" id="UP000198990"/>
    </source>
</evidence>
<keyword evidence="3 5" id="KW-1133">Transmembrane helix</keyword>
<protein>
    <recommendedName>
        <fullName evidence="8">tRNA modification GTPase</fullName>
    </recommendedName>
</protein>
<name>A0A1H7SM36_9FLAO</name>
<dbReference type="Pfam" id="PF09685">
    <property type="entry name" value="MamF_MmsF"/>
    <property type="match status" value="1"/>
</dbReference>